<evidence type="ECO:0000313" key="1">
    <source>
        <dbReference type="EnsemblPlants" id="AVESA.00010b.r2.1CG0078050.1.CDS"/>
    </source>
</evidence>
<dbReference type="EnsemblPlants" id="AVESA.00010b.r2.1CG0078050.1">
    <property type="protein sequence ID" value="AVESA.00010b.r2.1CG0078050.1.CDS"/>
    <property type="gene ID" value="AVESA.00010b.r2.1CG0078050"/>
</dbReference>
<evidence type="ECO:0000313" key="2">
    <source>
        <dbReference type="Proteomes" id="UP001732700"/>
    </source>
</evidence>
<sequence>MDCPGFDGEGALEWKLKCESYFRVCRIDRENWVDTSVVHFTGEAALWLQWTNAHLTANSWEDFEEAVELTRETKRAFSAAAQFSRMPPRTALPLPLPPVGRPPGTSSGARPEDRRGAASAQTPSTDDKVQALRAYRRARGLCYTCGEKWARDHACGPTVQLHVVEELLGLLDGERDSYSSPEEPEGEMCVISEAALQAKWPEVRPCQPMNVRVADGSMLRCDLEVPECVWQAQGTKFATTLRLFPLGCYDIILGMDWLQSVGLMNVHWGLKQLSFQHHGKQVFLQGLTSNTTSCHSISVSELAALDSSNAICHVVQLSEVKEPEPHEQCPPEIQKLLSEFDLLFAEPQVDHQQAIDTLKQSLLTAPVLALPNFARPFVVETDASDRGIGAVLMQDQHPLAFLSRALGSRLCGLSTYEKESLAILLAVDRWRPYLRQSPFVIRTDQRALSHLDEQRLTTPWQQKALTKLLGLQYSIEYKKGCTNQVADAMSRHPAIAVSEVLAISMGTSEWLQEIKDGYAFDQITQHMLQQMKKPDCKIKHLVWVDDILRYKKKIWVGGNRGTQNKILEQLHSGALGGHSGIQATLQRVRQLFAWPRMKATVQQFIEGCVVCKQAKAERVKYPGLLKPLAVPDAAWQVVTLDFVEGLPRSAGFNSILVVVDKLTKYAHFLPLAHPFTAAQVAQIYFDNVFKLHSMPVALVGDWVFLRLQPYVQTSLAMRSNAKLAFRFFGPFQVEQKVGELSYRLKLPAHSKLHPVFHVSQLRQGAPPAGVHQELPQVDDRTPHHQVPEQVLQTRQVLRRHKPLEQALIRWSGLPDPLATWENVVELKTRFPRAPAWGQAALEGRRNVMGSGAARHEDGPAQRPQRTRQASQRYPASEWTS</sequence>
<protein>
    <submittedName>
        <fullName evidence="1">Uncharacterized protein</fullName>
    </submittedName>
</protein>
<name>A0ACD5TL49_AVESA</name>
<reference evidence="1" key="2">
    <citation type="submission" date="2025-09" db="UniProtKB">
        <authorList>
            <consortium name="EnsemblPlants"/>
        </authorList>
    </citation>
    <scope>IDENTIFICATION</scope>
</reference>
<dbReference type="Proteomes" id="UP001732700">
    <property type="component" value="Chromosome 1C"/>
</dbReference>
<proteinExistence type="predicted"/>
<reference evidence="1" key="1">
    <citation type="submission" date="2021-05" db="EMBL/GenBank/DDBJ databases">
        <authorList>
            <person name="Scholz U."/>
            <person name="Mascher M."/>
            <person name="Fiebig A."/>
        </authorList>
    </citation>
    <scope>NUCLEOTIDE SEQUENCE [LARGE SCALE GENOMIC DNA]</scope>
</reference>
<organism evidence="1 2">
    <name type="scientific">Avena sativa</name>
    <name type="common">Oat</name>
    <dbReference type="NCBI Taxonomy" id="4498"/>
    <lineage>
        <taxon>Eukaryota</taxon>
        <taxon>Viridiplantae</taxon>
        <taxon>Streptophyta</taxon>
        <taxon>Embryophyta</taxon>
        <taxon>Tracheophyta</taxon>
        <taxon>Spermatophyta</taxon>
        <taxon>Magnoliopsida</taxon>
        <taxon>Liliopsida</taxon>
        <taxon>Poales</taxon>
        <taxon>Poaceae</taxon>
        <taxon>BOP clade</taxon>
        <taxon>Pooideae</taxon>
        <taxon>Poodae</taxon>
        <taxon>Poeae</taxon>
        <taxon>Poeae Chloroplast Group 1 (Aveneae type)</taxon>
        <taxon>Aveninae</taxon>
        <taxon>Avena</taxon>
    </lineage>
</organism>
<accession>A0ACD5TL49</accession>
<keyword evidence="2" id="KW-1185">Reference proteome</keyword>